<dbReference type="SMART" id="SM00893">
    <property type="entry name" value="ETF"/>
    <property type="match status" value="1"/>
</dbReference>
<comment type="caution">
    <text evidence="8">The sequence shown here is derived from an EMBL/GenBank/DDBJ whole genome shotgun (WGS) entry which is preliminary data.</text>
</comment>
<dbReference type="EMBL" id="PDJF01000001">
    <property type="protein sequence ID" value="PFG28897.1"/>
    <property type="molecule type" value="Genomic_DNA"/>
</dbReference>
<feature type="binding site" evidence="6">
    <location>
        <begin position="245"/>
        <end position="249"/>
    </location>
    <ligand>
        <name>FAD</name>
        <dbReference type="ChEBI" id="CHEBI:57692"/>
    </ligand>
</feature>
<feature type="binding site" evidence="6">
    <location>
        <position position="283"/>
    </location>
    <ligand>
        <name>FAD</name>
        <dbReference type="ChEBI" id="CHEBI:57692"/>
    </ligand>
</feature>
<dbReference type="PANTHER" id="PTHR43153">
    <property type="entry name" value="ELECTRON TRANSFER FLAVOPROTEIN ALPHA"/>
    <property type="match status" value="1"/>
</dbReference>
<proteinExistence type="inferred from homology"/>
<dbReference type="GO" id="GO:0033539">
    <property type="term" value="P:fatty acid beta-oxidation using acyl-CoA dehydrogenase"/>
    <property type="evidence" value="ECO:0007669"/>
    <property type="project" value="TreeGrafter"/>
</dbReference>
<evidence type="ECO:0000256" key="3">
    <source>
        <dbReference type="ARBA" id="ARBA00022630"/>
    </source>
</evidence>
<dbReference type="GO" id="GO:0050660">
    <property type="term" value="F:flavin adenine dinucleotide binding"/>
    <property type="evidence" value="ECO:0007669"/>
    <property type="project" value="InterPro"/>
</dbReference>
<dbReference type="FunFam" id="3.40.50.1220:FF:000001">
    <property type="entry name" value="Electron transfer flavoprotein, alpha subunit"/>
    <property type="match status" value="1"/>
</dbReference>
<dbReference type="STRING" id="1724.GCA_001044175_02128"/>
<accession>A0A2A9DQ58</accession>
<reference evidence="8 9" key="1">
    <citation type="submission" date="2017-10" db="EMBL/GenBank/DDBJ databases">
        <title>Sequencing the genomes of 1000 actinobacteria strains.</title>
        <authorList>
            <person name="Klenk H.-P."/>
        </authorList>
    </citation>
    <scope>NUCLEOTIDE SEQUENCE [LARGE SCALE GENOMIC DNA]</scope>
    <source>
        <strain evidence="8 9">DSM 20688</strain>
    </source>
</reference>
<dbReference type="SUPFAM" id="SSF52467">
    <property type="entry name" value="DHS-like NAD/FAD-binding domain"/>
    <property type="match status" value="1"/>
</dbReference>
<dbReference type="RefSeq" id="WP_098389280.1">
    <property type="nucleotide sequence ID" value="NZ_LS483464.1"/>
</dbReference>
<comment type="cofactor">
    <cofactor evidence="6">
        <name>FAD</name>
        <dbReference type="ChEBI" id="CHEBI:57692"/>
    </cofactor>
    <text evidence="6">Binds 1 FAD per dimer.</text>
</comment>
<dbReference type="Pfam" id="PF00766">
    <property type="entry name" value="ETF_alpha"/>
    <property type="match status" value="1"/>
</dbReference>
<evidence type="ECO:0000256" key="4">
    <source>
        <dbReference type="ARBA" id="ARBA00022827"/>
    </source>
</evidence>
<dbReference type="OrthoDB" id="9770286at2"/>
<dbReference type="InterPro" id="IPR029035">
    <property type="entry name" value="DHS-like_NAD/FAD-binding_dom"/>
</dbReference>
<keyword evidence="4 6" id="KW-0274">FAD</keyword>
<dbReference type="SUPFAM" id="SSF52402">
    <property type="entry name" value="Adenine nucleotide alpha hydrolases-like"/>
    <property type="match status" value="1"/>
</dbReference>
<feature type="binding site" evidence="6">
    <location>
        <begin position="231"/>
        <end position="232"/>
    </location>
    <ligand>
        <name>FAD</name>
        <dbReference type="ChEBI" id="CHEBI:57692"/>
    </ligand>
</feature>
<dbReference type="PANTHER" id="PTHR43153:SF1">
    <property type="entry name" value="ELECTRON TRANSFER FLAVOPROTEIN SUBUNIT ALPHA, MITOCHONDRIAL"/>
    <property type="match status" value="1"/>
</dbReference>
<dbReference type="Pfam" id="PF01012">
    <property type="entry name" value="ETF"/>
    <property type="match status" value="1"/>
</dbReference>
<comment type="function">
    <text evidence="5">The electron transfer flavoprotein serves as a specific electron acceptor for other dehydrogenases. It transfers the electrons to the main respiratory chain via ETF-ubiquinone oxidoreductase (ETF dehydrogenase).</text>
</comment>
<dbReference type="Gene3D" id="3.40.50.1220">
    <property type="entry name" value="TPP-binding domain"/>
    <property type="match status" value="1"/>
</dbReference>
<feature type="binding site" evidence="6">
    <location>
        <begin position="262"/>
        <end position="269"/>
    </location>
    <ligand>
        <name>FAD</name>
        <dbReference type="ChEBI" id="CHEBI:57692"/>
    </ligand>
</feature>
<feature type="domain" description="Electron transfer flavoprotein alpha/beta-subunit N-terminal" evidence="7">
    <location>
        <begin position="4"/>
        <end position="192"/>
    </location>
</feature>
<dbReference type="InterPro" id="IPR001308">
    <property type="entry name" value="ETF_a/FixB"/>
</dbReference>
<dbReference type="InterPro" id="IPR014731">
    <property type="entry name" value="ETF_asu_C"/>
</dbReference>
<evidence type="ECO:0000313" key="8">
    <source>
        <dbReference type="EMBL" id="PFG28897.1"/>
    </source>
</evidence>
<evidence type="ECO:0000256" key="1">
    <source>
        <dbReference type="ARBA" id="ARBA00005817"/>
    </source>
</evidence>
<dbReference type="AlphaFoldDB" id="A0A2A9DQ58"/>
<evidence type="ECO:0000256" key="6">
    <source>
        <dbReference type="PIRSR" id="PIRSR000089-1"/>
    </source>
</evidence>
<feature type="binding site" evidence="6">
    <location>
        <position position="205"/>
    </location>
    <ligand>
        <name>FAD</name>
        <dbReference type="ChEBI" id="CHEBI:57692"/>
    </ligand>
</feature>
<gene>
    <name evidence="8" type="ORF">ATK06_2026</name>
</gene>
<keyword evidence="3" id="KW-0285">Flavoprotein</keyword>
<comment type="similarity">
    <text evidence="1">Belongs to the ETF alpha-subunit/FixB family.</text>
</comment>
<comment type="subunit">
    <text evidence="2">Heterodimer of an alpha and a beta subunit.</text>
</comment>
<keyword evidence="9" id="KW-1185">Reference proteome</keyword>
<dbReference type="GO" id="GO:0009055">
    <property type="term" value="F:electron transfer activity"/>
    <property type="evidence" value="ECO:0007669"/>
    <property type="project" value="InterPro"/>
</dbReference>
<protein>
    <submittedName>
        <fullName evidence="8">Electron transfer flavoprotein alpha subunit apoprotein</fullName>
    </submittedName>
</protein>
<dbReference type="InterPro" id="IPR014729">
    <property type="entry name" value="Rossmann-like_a/b/a_fold"/>
</dbReference>
<evidence type="ECO:0000259" key="7">
    <source>
        <dbReference type="SMART" id="SM00893"/>
    </source>
</evidence>
<evidence type="ECO:0000256" key="2">
    <source>
        <dbReference type="ARBA" id="ARBA00011355"/>
    </source>
</evidence>
<evidence type="ECO:0000313" key="9">
    <source>
        <dbReference type="Proteomes" id="UP000221653"/>
    </source>
</evidence>
<dbReference type="Proteomes" id="UP000221653">
    <property type="component" value="Unassembled WGS sequence"/>
</dbReference>
<dbReference type="PIRSF" id="PIRSF000089">
    <property type="entry name" value="Electra_flavoP_a"/>
    <property type="match status" value="1"/>
</dbReference>
<dbReference type="InterPro" id="IPR014730">
    <property type="entry name" value="ETF_a/b_N"/>
</dbReference>
<dbReference type="Gene3D" id="3.40.50.620">
    <property type="entry name" value="HUPs"/>
    <property type="match status" value="1"/>
</dbReference>
<evidence type="ECO:0000256" key="5">
    <source>
        <dbReference type="ARBA" id="ARBA00025649"/>
    </source>
</evidence>
<name>A0A2A9DQ58_9CORY</name>
<organism evidence="8 9">
    <name type="scientific">Corynebacterium renale</name>
    <dbReference type="NCBI Taxonomy" id="1724"/>
    <lineage>
        <taxon>Bacteria</taxon>
        <taxon>Bacillati</taxon>
        <taxon>Actinomycetota</taxon>
        <taxon>Actinomycetes</taxon>
        <taxon>Mycobacteriales</taxon>
        <taxon>Corynebacteriaceae</taxon>
        <taxon>Corynebacterium</taxon>
    </lineage>
</organism>
<sequence length="317" mass="32145">MSQVYVLAPQSGGQVDPVAAELITAARVFGDVTAVVVGEPGVGSAVQPALAEAGAARVVSAEAPDYAQRLLLPEVDAVSILAAQNPAPIVLPATPAGNEIAGRLAARVASGVLCDVVALNPDRTARQSIFGDTVEVSSAVGGNSPIYTVRPGAVAANPQQAAGALDVLPLPGASVKDVKVTDFAPAVRGSRPELTQAKIVVCGGRGLGSKEEFERLVGGLADALGAAVGGTRDAVELGYIDGQYQVGQTGVTISPDVYIGVGISGAIQHTSGMQTSTKIIAINEDEDADIFKIADLGIVGDLFDIVPQLIDRLPQEN</sequence>